<dbReference type="Gene3D" id="3.20.20.120">
    <property type="entry name" value="Enolase-like C-terminal domain"/>
    <property type="match status" value="1"/>
</dbReference>
<dbReference type="InterPro" id="IPR029017">
    <property type="entry name" value="Enolase-like_N"/>
</dbReference>
<dbReference type="Pfam" id="PF13378">
    <property type="entry name" value="MR_MLE_C"/>
    <property type="match status" value="1"/>
</dbReference>
<evidence type="ECO:0000256" key="3">
    <source>
        <dbReference type="ARBA" id="ARBA00022842"/>
    </source>
</evidence>
<evidence type="ECO:0000259" key="5">
    <source>
        <dbReference type="Pfam" id="PF13378"/>
    </source>
</evidence>
<dbReference type="Proteomes" id="UP001586593">
    <property type="component" value="Unassembled WGS sequence"/>
</dbReference>
<dbReference type="PANTHER" id="PTHR13794">
    <property type="entry name" value="ENOLASE SUPERFAMILY, MANDELATE RACEMASE"/>
    <property type="match status" value="1"/>
</dbReference>
<evidence type="ECO:0000256" key="2">
    <source>
        <dbReference type="ARBA" id="ARBA00022723"/>
    </source>
</evidence>
<accession>A0ABR3VUF8</accession>
<comment type="caution">
    <text evidence="6">The sequence shown here is derived from an EMBL/GenBank/DDBJ whole genome shotgun (WGS) entry which is preliminary data.</text>
</comment>
<proteinExistence type="predicted"/>
<evidence type="ECO:0000313" key="7">
    <source>
        <dbReference type="Proteomes" id="UP001586593"/>
    </source>
</evidence>
<comment type="cofactor">
    <cofactor evidence="1">
        <name>Mg(2+)</name>
        <dbReference type="ChEBI" id="CHEBI:18420"/>
    </cofactor>
</comment>
<feature type="domain" description="Enolase C-terminal" evidence="5">
    <location>
        <begin position="139"/>
        <end position="191"/>
    </location>
</feature>
<feature type="region of interest" description="Disordered" evidence="4">
    <location>
        <begin position="192"/>
        <end position="222"/>
    </location>
</feature>
<dbReference type="PANTHER" id="PTHR13794:SF58">
    <property type="entry name" value="MITOCHONDRIAL ENOLASE SUPERFAMILY MEMBER 1"/>
    <property type="match status" value="1"/>
</dbReference>
<dbReference type="SUPFAM" id="SSF51604">
    <property type="entry name" value="Enolase C-terminal domain-like"/>
    <property type="match status" value="1"/>
</dbReference>
<keyword evidence="7" id="KW-1185">Reference proteome</keyword>
<evidence type="ECO:0000256" key="1">
    <source>
        <dbReference type="ARBA" id="ARBA00001946"/>
    </source>
</evidence>
<keyword evidence="3" id="KW-0460">Magnesium</keyword>
<dbReference type="Gene3D" id="3.30.390.10">
    <property type="entry name" value="Enolase-like, N-terminal domain"/>
    <property type="match status" value="1"/>
</dbReference>
<dbReference type="InterPro" id="IPR029065">
    <property type="entry name" value="Enolase_C-like"/>
</dbReference>
<dbReference type="SUPFAM" id="SSF54826">
    <property type="entry name" value="Enolase N-terminal domain-like"/>
    <property type="match status" value="1"/>
</dbReference>
<organism evidence="6 7">
    <name type="scientific">Phialemonium thermophilum</name>
    <dbReference type="NCBI Taxonomy" id="223376"/>
    <lineage>
        <taxon>Eukaryota</taxon>
        <taxon>Fungi</taxon>
        <taxon>Dikarya</taxon>
        <taxon>Ascomycota</taxon>
        <taxon>Pezizomycotina</taxon>
        <taxon>Sordariomycetes</taxon>
        <taxon>Sordariomycetidae</taxon>
        <taxon>Cephalothecales</taxon>
        <taxon>Cephalothecaceae</taxon>
        <taxon>Phialemonium</taxon>
    </lineage>
</organism>
<dbReference type="InterPro" id="IPR046945">
    <property type="entry name" value="RHMD-like"/>
</dbReference>
<gene>
    <name evidence="6" type="ORF">VTK73DRAFT_696</name>
</gene>
<name>A0ABR3VUF8_9PEZI</name>
<evidence type="ECO:0000313" key="6">
    <source>
        <dbReference type="EMBL" id="KAL1845312.1"/>
    </source>
</evidence>
<dbReference type="EMBL" id="JAZHXJ010001143">
    <property type="protein sequence ID" value="KAL1845312.1"/>
    <property type="molecule type" value="Genomic_DNA"/>
</dbReference>
<dbReference type="InterPro" id="IPR036849">
    <property type="entry name" value="Enolase-like_C_sf"/>
</dbReference>
<protein>
    <recommendedName>
        <fullName evidence="5">Enolase C-terminal domain-containing protein</fullName>
    </recommendedName>
</protein>
<sequence length="222" mass="24875">MALDIFARRVVGRTMHELTRNMGKTWRYMVSDSQYRWLGPEKSVTHLAVAGVLNAVWDLWGKIVGKPVWRLVCDMSPEELVRCIDFRYITDELTPDEALALLRTTQAGKEARLREALENRAVPAYTTSPGWLAFSGDRMREVLQETIDQGYTVFKFKVGSSLEADRARLSAVRDVLGYDKGYQIMIDANQVGAPVSSSSSSYSSTTDERDPRSGACPRPSST</sequence>
<evidence type="ECO:0000256" key="4">
    <source>
        <dbReference type="SAM" id="MobiDB-lite"/>
    </source>
</evidence>
<keyword evidence="2" id="KW-0479">Metal-binding</keyword>
<reference evidence="6 7" key="1">
    <citation type="journal article" date="2024" name="Commun. Biol.">
        <title>Comparative genomic analysis of thermophilic fungi reveals convergent evolutionary adaptations and gene losses.</title>
        <authorList>
            <person name="Steindorff A.S."/>
            <person name="Aguilar-Pontes M.V."/>
            <person name="Robinson A.J."/>
            <person name="Andreopoulos B."/>
            <person name="LaButti K."/>
            <person name="Kuo A."/>
            <person name="Mondo S."/>
            <person name="Riley R."/>
            <person name="Otillar R."/>
            <person name="Haridas S."/>
            <person name="Lipzen A."/>
            <person name="Grimwood J."/>
            <person name="Schmutz J."/>
            <person name="Clum A."/>
            <person name="Reid I.D."/>
            <person name="Moisan M.C."/>
            <person name="Butler G."/>
            <person name="Nguyen T.T.M."/>
            <person name="Dewar K."/>
            <person name="Conant G."/>
            <person name="Drula E."/>
            <person name="Henrissat B."/>
            <person name="Hansel C."/>
            <person name="Singer S."/>
            <person name="Hutchinson M.I."/>
            <person name="de Vries R.P."/>
            <person name="Natvig D.O."/>
            <person name="Powell A.J."/>
            <person name="Tsang A."/>
            <person name="Grigoriev I.V."/>
        </authorList>
    </citation>
    <scope>NUCLEOTIDE SEQUENCE [LARGE SCALE GENOMIC DNA]</scope>
    <source>
        <strain evidence="6 7">ATCC 24622</strain>
    </source>
</reference>